<evidence type="ECO:0000256" key="1">
    <source>
        <dbReference type="ARBA" id="ARBA00008857"/>
    </source>
</evidence>
<evidence type="ECO:0000256" key="2">
    <source>
        <dbReference type="ARBA" id="ARBA00023125"/>
    </source>
</evidence>
<dbReference type="Proteomes" id="UP000016605">
    <property type="component" value="Unassembled WGS sequence"/>
</dbReference>
<evidence type="ECO:0000313" key="6">
    <source>
        <dbReference type="Proteomes" id="UP000016605"/>
    </source>
</evidence>
<dbReference type="GO" id="GO:0015074">
    <property type="term" value="P:DNA integration"/>
    <property type="evidence" value="ECO:0007669"/>
    <property type="project" value="InterPro"/>
</dbReference>
<dbReference type="Gene3D" id="1.10.443.10">
    <property type="entry name" value="Intergrase catalytic core"/>
    <property type="match status" value="1"/>
</dbReference>
<dbReference type="InterPro" id="IPR013762">
    <property type="entry name" value="Integrase-like_cat_sf"/>
</dbReference>
<dbReference type="GO" id="GO:0006310">
    <property type="term" value="P:DNA recombination"/>
    <property type="evidence" value="ECO:0007669"/>
    <property type="project" value="UniProtKB-KW"/>
</dbReference>
<evidence type="ECO:0000259" key="4">
    <source>
        <dbReference type="PROSITE" id="PS51898"/>
    </source>
</evidence>
<dbReference type="HOGENOM" id="CLU_027562_17_5_11"/>
<sequence>MQSWIAEISKVSSPTVVIRAHGVLAGILDIAMRDRRITQNPAREIKLPRKIPKEHVYLTHQQVHDLAKASGDRAPIILLLCYTGLRWAEMVGLRVKDIDFERRRIRVSENAVEVDGIIEVGTPKSHKRRTVPFPHLLDPALRPLVEGKGPDELVFADKRGMYLRRTRVSTASRSWFVTARISAGIPQMTIHDLRHTAASLAVSAGANVKAIQRMLGHASAAMTLDIYADLFDDDLDDVSARLDDAATKSVVGFLWGMGKSGQKKPPESLSFRGFRSAETEGFEPSVPLRGLHLSRVVH</sequence>
<dbReference type="PROSITE" id="PS51898">
    <property type="entry name" value="TYR_RECOMBINASE"/>
    <property type="match status" value="1"/>
</dbReference>
<dbReference type="InterPro" id="IPR011010">
    <property type="entry name" value="DNA_brk_join_enz"/>
</dbReference>
<dbReference type="CDD" id="cd01189">
    <property type="entry name" value="INT_ICEBs1_C_like"/>
    <property type="match status" value="1"/>
</dbReference>
<dbReference type="Pfam" id="PF00589">
    <property type="entry name" value="Phage_integrase"/>
    <property type="match status" value="1"/>
</dbReference>
<dbReference type="GO" id="GO:0003677">
    <property type="term" value="F:DNA binding"/>
    <property type="evidence" value="ECO:0007669"/>
    <property type="project" value="UniProtKB-KW"/>
</dbReference>
<dbReference type="Gene3D" id="1.10.150.130">
    <property type="match status" value="1"/>
</dbReference>
<protein>
    <submittedName>
        <fullName evidence="5">Site-specific recombinase, phage integrase family</fullName>
    </submittedName>
</protein>
<dbReference type="AlphaFoldDB" id="U2SXW1"/>
<gene>
    <name evidence="5" type="ORF">N136_03588</name>
</gene>
<comment type="similarity">
    <text evidence="1">Belongs to the 'phage' integrase family.</text>
</comment>
<accession>U2SXW1</accession>
<dbReference type="InterPro" id="IPR002104">
    <property type="entry name" value="Integrase_catalytic"/>
</dbReference>
<dbReference type="SUPFAM" id="SSF56349">
    <property type="entry name" value="DNA breaking-rejoining enzymes"/>
    <property type="match status" value="1"/>
</dbReference>
<dbReference type="PANTHER" id="PTHR30349">
    <property type="entry name" value="PHAGE INTEGRASE-RELATED"/>
    <property type="match status" value="1"/>
</dbReference>
<feature type="domain" description="Tyr recombinase" evidence="4">
    <location>
        <begin position="53"/>
        <end position="240"/>
    </location>
</feature>
<evidence type="ECO:0000256" key="3">
    <source>
        <dbReference type="ARBA" id="ARBA00023172"/>
    </source>
</evidence>
<reference evidence="5 6" key="1">
    <citation type="submission" date="2013-08" db="EMBL/GenBank/DDBJ databases">
        <authorList>
            <person name="Weinstock G."/>
            <person name="Sodergren E."/>
            <person name="Wylie T."/>
            <person name="Fulton L."/>
            <person name="Fulton R."/>
            <person name="Fronick C."/>
            <person name="O'Laughlin M."/>
            <person name="Godfrey J."/>
            <person name="Miner T."/>
            <person name="Herter B."/>
            <person name="Appelbaum E."/>
            <person name="Cordes M."/>
            <person name="Lek S."/>
            <person name="Wollam A."/>
            <person name="Pepin K.H."/>
            <person name="Palsikar V.B."/>
            <person name="Mitreva M."/>
            <person name="Wilson R.K."/>
        </authorList>
    </citation>
    <scope>NUCLEOTIDE SEQUENCE [LARGE SCALE GENOMIC DNA]</scope>
    <source>
        <strain evidence="5 6">ATCC 14665</strain>
    </source>
</reference>
<comment type="caution">
    <text evidence="5">The sequence shown here is derived from an EMBL/GenBank/DDBJ whole genome shotgun (WGS) entry which is preliminary data.</text>
</comment>
<proteinExistence type="inferred from homology"/>
<keyword evidence="2" id="KW-0238">DNA-binding</keyword>
<keyword evidence="3" id="KW-0233">DNA recombination</keyword>
<dbReference type="InterPro" id="IPR050090">
    <property type="entry name" value="Tyrosine_recombinase_XerCD"/>
</dbReference>
<evidence type="ECO:0000313" key="5">
    <source>
        <dbReference type="EMBL" id="ERK70078.1"/>
    </source>
</evidence>
<dbReference type="PANTHER" id="PTHR30349:SF64">
    <property type="entry name" value="PROPHAGE INTEGRASE INTD-RELATED"/>
    <property type="match status" value="1"/>
</dbReference>
<organism evidence="5 6">
    <name type="scientific">Leifsonia aquatica ATCC 14665</name>
    <dbReference type="NCBI Taxonomy" id="1358026"/>
    <lineage>
        <taxon>Bacteria</taxon>
        <taxon>Bacillati</taxon>
        <taxon>Actinomycetota</taxon>
        <taxon>Actinomycetes</taxon>
        <taxon>Micrococcales</taxon>
        <taxon>Microbacteriaceae</taxon>
        <taxon>Leifsonia</taxon>
    </lineage>
</organism>
<dbReference type="EMBL" id="AWVQ01000532">
    <property type="protein sequence ID" value="ERK70078.1"/>
    <property type="molecule type" value="Genomic_DNA"/>
</dbReference>
<name>U2SXW1_LEIAQ</name>
<dbReference type="InterPro" id="IPR010998">
    <property type="entry name" value="Integrase_recombinase_N"/>
</dbReference>